<protein>
    <submittedName>
        <fullName evidence="1">Uncharacterized protein</fullName>
    </submittedName>
</protein>
<gene>
    <name evidence="1" type="ordered locus">cgR_2426</name>
</gene>
<name>A0AB72VEV9_CORGB</name>
<dbReference type="EMBL" id="AP009044">
    <property type="protein sequence ID" value="BAF55434.1"/>
    <property type="molecule type" value="Genomic_DNA"/>
</dbReference>
<accession>A0AB72VEV9</accession>
<evidence type="ECO:0000313" key="1">
    <source>
        <dbReference type="EMBL" id="BAF55434.1"/>
    </source>
</evidence>
<dbReference type="Proteomes" id="UP000006698">
    <property type="component" value="Chromosome"/>
</dbReference>
<sequence>MGLRINLFGRPPQKTQITWKLPAQNRPQAPLSKQSNQTVNRCFAWLSLSTPIWLDLAQCLRLNHPQIPPQIRSMLPRKSCLLLPLKRWVVPVVLARKQWLRL</sequence>
<dbReference type="AlphaFoldDB" id="A0AB72VEV9"/>
<organism evidence="1">
    <name type="scientific">Corynebacterium glutamicum (strain R)</name>
    <dbReference type="NCBI Taxonomy" id="340322"/>
    <lineage>
        <taxon>Bacteria</taxon>
        <taxon>Bacillati</taxon>
        <taxon>Actinomycetota</taxon>
        <taxon>Actinomycetes</taxon>
        <taxon>Mycobacteriales</taxon>
        <taxon>Corynebacteriaceae</taxon>
        <taxon>Corynebacterium</taxon>
    </lineage>
</organism>
<dbReference type="KEGG" id="cgt:cgR_2426"/>
<proteinExistence type="predicted"/>
<reference evidence="1" key="1">
    <citation type="journal article" date="2007" name="Microbiology">
        <title>Comparative analysis of the Corynebacterium glutamicum group and complete genome sequence of strain R.</title>
        <authorList>
            <person name="Yukawa H."/>
            <person name="Omumasaba C.A."/>
            <person name="Nonaka H."/>
            <person name="Kos P."/>
            <person name="Okai N."/>
            <person name="Suzuki N."/>
            <person name="Suda M."/>
            <person name="Tsuge Y."/>
            <person name="Watanabe J."/>
            <person name="Ikeda Y."/>
            <person name="Vertes A.A."/>
            <person name="Inui M."/>
        </authorList>
    </citation>
    <scope>NUCLEOTIDE SEQUENCE</scope>
    <source>
        <strain evidence="1">R</strain>
    </source>
</reference>